<comment type="similarity">
    <text evidence="9">Belongs to the methyl-accepting chemotaxis (MCP) protein family.</text>
</comment>
<dbReference type="CDD" id="cd11386">
    <property type="entry name" value="MCP_signal"/>
    <property type="match status" value="1"/>
</dbReference>
<dbReference type="Pfam" id="PF12729">
    <property type="entry name" value="4HB_MCP_1"/>
    <property type="match status" value="1"/>
</dbReference>
<evidence type="ECO:0000256" key="7">
    <source>
        <dbReference type="ARBA" id="ARBA00023136"/>
    </source>
</evidence>
<keyword evidence="7" id="KW-0472">Membrane</keyword>
<dbReference type="GO" id="GO:0004888">
    <property type="term" value="F:transmembrane signaling receptor activity"/>
    <property type="evidence" value="ECO:0007669"/>
    <property type="project" value="InterPro"/>
</dbReference>
<dbReference type="Gene3D" id="1.10.287.950">
    <property type="entry name" value="Methyl-accepting chemotaxis protein"/>
    <property type="match status" value="1"/>
</dbReference>
<dbReference type="AlphaFoldDB" id="A0AB73ZZL3"/>
<gene>
    <name evidence="13" type="ORF">ALQ98_03730</name>
</gene>
<dbReference type="PANTHER" id="PTHR32089:SF120">
    <property type="entry name" value="METHYL-ACCEPTING CHEMOTAXIS PROTEIN TLPQ"/>
    <property type="match status" value="1"/>
</dbReference>
<dbReference type="InterPro" id="IPR004090">
    <property type="entry name" value="Chemotax_Me-accpt_rcpt"/>
</dbReference>
<dbReference type="PROSITE" id="PS50111">
    <property type="entry name" value="CHEMOTAXIS_TRANSDUC_2"/>
    <property type="match status" value="1"/>
</dbReference>
<accession>A0AB73ZZL3</accession>
<dbReference type="EMBL" id="RBNO01000100">
    <property type="protein sequence ID" value="RML22848.1"/>
    <property type="molecule type" value="Genomic_DNA"/>
</dbReference>
<evidence type="ECO:0000259" key="12">
    <source>
        <dbReference type="PROSITE" id="PS50885"/>
    </source>
</evidence>
<evidence type="ECO:0000256" key="4">
    <source>
        <dbReference type="ARBA" id="ARBA00022500"/>
    </source>
</evidence>
<dbReference type="InterPro" id="IPR003660">
    <property type="entry name" value="HAMP_dom"/>
</dbReference>
<comment type="caution">
    <text evidence="13">The sequence shown here is derived from an EMBL/GenBank/DDBJ whole genome shotgun (WGS) entry which is preliminary data.</text>
</comment>
<organism evidence="13 14">
    <name type="scientific">Pseudomonas syringae pv. lapsa</name>
    <dbReference type="NCBI Taxonomy" id="199201"/>
    <lineage>
        <taxon>Bacteria</taxon>
        <taxon>Pseudomonadati</taxon>
        <taxon>Pseudomonadota</taxon>
        <taxon>Gammaproteobacteria</taxon>
        <taxon>Pseudomonadales</taxon>
        <taxon>Pseudomonadaceae</taxon>
        <taxon>Pseudomonas</taxon>
        <taxon>Pseudomonas syringae</taxon>
    </lineage>
</organism>
<evidence type="ECO:0000256" key="10">
    <source>
        <dbReference type="PROSITE-ProRule" id="PRU00284"/>
    </source>
</evidence>
<dbReference type="CDD" id="cd06225">
    <property type="entry name" value="HAMP"/>
    <property type="match status" value="1"/>
</dbReference>
<evidence type="ECO:0000313" key="13">
    <source>
        <dbReference type="EMBL" id="RML22848.1"/>
    </source>
</evidence>
<protein>
    <submittedName>
        <fullName evidence="13">Methyl-accepting chemotaxis protein</fullName>
    </submittedName>
</protein>
<evidence type="ECO:0000256" key="2">
    <source>
        <dbReference type="ARBA" id="ARBA00022475"/>
    </source>
</evidence>
<dbReference type="Pfam" id="PF00672">
    <property type="entry name" value="HAMP"/>
    <property type="match status" value="1"/>
</dbReference>
<evidence type="ECO:0000256" key="6">
    <source>
        <dbReference type="ARBA" id="ARBA00022989"/>
    </source>
</evidence>
<keyword evidence="4" id="KW-0145">Chemotaxis</keyword>
<dbReference type="GO" id="GO:0005886">
    <property type="term" value="C:plasma membrane"/>
    <property type="evidence" value="ECO:0007669"/>
    <property type="project" value="UniProtKB-SubCell"/>
</dbReference>
<reference evidence="13 14" key="1">
    <citation type="submission" date="2018-08" db="EMBL/GenBank/DDBJ databases">
        <title>Recombination of ecologically and evolutionarily significant loci maintains genetic cohesion in the Pseudomonas syringae species complex.</title>
        <authorList>
            <person name="Dillon M."/>
            <person name="Thakur S."/>
            <person name="Almeida R.N.D."/>
            <person name="Weir B.S."/>
            <person name="Guttman D.S."/>
        </authorList>
    </citation>
    <scope>NUCLEOTIDE SEQUENCE [LARGE SCALE GENOMIC DNA]</scope>
    <source>
        <strain evidence="13 14">ICMP 3946</strain>
    </source>
</reference>
<dbReference type="PRINTS" id="PR00260">
    <property type="entry name" value="CHEMTRNSDUCR"/>
</dbReference>
<dbReference type="InterPro" id="IPR024478">
    <property type="entry name" value="HlyB_4HB_MCP"/>
</dbReference>
<feature type="domain" description="Methyl-accepting transducer" evidence="11">
    <location>
        <begin position="270"/>
        <end position="506"/>
    </location>
</feature>
<dbReference type="SMART" id="SM00283">
    <property type="entry name" value="MA"/>
    <property type="match status" value="1"/>
</dbReference>
<evidence type="ECO:0000256" key="5">
    <source>
        <dbReference type="ARBA" id="ARBA00022692"/>
    </source>
</evidence>
<dbReference type="Pfam" id="PF00015">
    <property type="entry name" value="MCPsignal"/>
    <property type="match status" value="1"/>
</dbReference>
<dbReference type="PROSITE" id="PS50885">
    <property type="entry name" value="HAMP"/>
    <property type="match status" value="1"/>
</dbReference>
<dbReference type="SUPFAM" id="SSF58104">
    <property type="entry name" value="Methyl-accepting chemotaxis protein (MCP) signaling domain"/>
    <property type="match status" value="1"/>
</dbReference>
<dbReference type="GO" id="GO:0007165">
    <property type="term" value="P:signal transduction"/>
    <property type="evidence" value="ECO:0007669"/>
    <property type="project" value="UniProtKB-KW"/>
</dbReference>
<evidence type="ECO:0000256" key="3">
    <source>
        <dbReference type="ARBA" id="ARBA00022481"/>
    </source>
</evidence>
<dbReference type="CDD" id="cd19411">
    <property type="entry name" value="MCP2201-like_sensor"/>
    <property type="match status" value="1"/>
</dbReference>
<keyword evidence="2" id="KW-1003">Cell membrane</keyword>
<dbReference type="FunFam" id="1.10.287.950:FF:000001">
    <property type="entry name" value="Methyl-accepting chemotaxis sensory transducer"/>
    <property type="match status" value="1"/>
</dbReference>
<dbReference type="InterPro" id="IPR004089">
    <property type="entry name" value="MCPsignal_dom"/>
</dbReference>
<proteinExistence type="inferred from homology"/>
<evidence type="ECO:0000259" key="11">
    <source>
        <dbReference type="PROSITE" id="PS50111"/>
    </source>
</evidence>
<feature type="domain" description="HAMP" evidence="12">
    <location>
        <begin position="213"/>
        <end position="265"/>
    </location>
</feature>
<dbReference type="GO" id="GO:0006935">
    <property type="term" value="P:chemotaxis"/>
    <property type="evidence" value="ECO:0007669"/>
    <property type="project" value="UniProtKB-KW"/>
</dbReference>
<keyword evidence="3" id="KW-0488">Methylation</keyword>
<sequence length="542" mass="57705">MMLRKLNLAPRSAFCFGLFCLMILALGLIALRQASSLNAAEKFVETNVLPSISLLGMMDREFVSIRGSNARLRNPIEPDDRQAAALEDVKKSKVAVQDLISKLQPLIVTPKGKQLFSEISKAYSEYQVLQDQYLALIAAANIDEAVKLSSGAMKQSADAVEHLIKNLIELNNGKARKAGEEATALYEDTKLIVGGFIAASTLAAVVLALMYTRSITHPVSQSLTIAERIAKNDLTEVIEPQGHDEVARLMMALKAMQGGLRTTLSSISDSSNQLASTAEEMHAVTEDANKGMLRQNNEVEMAATAVTEMSAAVEEVARNASAASEAATRSNSAAVSGRTRVDQTVEAISLMVGSVEDATQEVQGLAVMATDISKVLDVIRAIAEQTNLLALNAAIEAARAGEAGRGFAVVADEVRALAHRTQQSTSEIEQMISSIQKGTGAAVSAMSHTNAQAQKTLDTAHGAGSALVEITESIDNITERNVLIATASEEQAQVAREVDRSLVSIRDLSNQAADGSSQTAIATSELTKLAVELNRLVGQFRM</sequence>
<keyword evidence="5" id="KW-0812">Transmembrane</keyword>
<name>A0AB73ZZL3_PSESX</name>
<evidence type="ECO:0000256" key="9">
    <source>
        <dbReference type="ARBA" id="ARBA00029447"/>
    </source>
</evidence>
<evidence type="ECO:0000256" key="8">
    <source>
        <dbReference type="ARBA" id="ARBA00023224"/>
    </source>
</evidence>
<dbReference type="PANTHER" id="PTHR32089">
    <property type="entry name" value="METHYL-ACCEPTING CHEMOTAXIS PROTEIN MCPB"/>
    <property type="match status" value="1"/>
</dbReference>
<evidence type="ECO:0000313" key="14">
    <source>
        <dbReference type="Proteomes" id="UP000267978"/>
    </source>
</evidence>
<dbReference type="Proteomes" id="UP000267978">
    <property type="component" value="Unassembled WGS sequence"/>
</dbReference>
<keyword evidence="6" id="KW-1133">Transmembrane helix</keyword>
<dbReference type="InterPro" id="IPR047347">
    <property type="entry name" value="YvaQ-like_sensor"/>
</dbReference>
<dbReference type="SMART" id="SM00304">
    <property type="entry name" value="HAMP"/>
    <property type="match status" value="1"/>
</dbReference>
<keyword evidence="8 10" id="KW-0807">Transducer</keyword>
<evidence type="ECO:0000256" key="1">
    <source>
        <dbReference type="ARBA" id="ARBA00004651"/>
    </source>
</evidence>
<comment type="subcellular location">
    <subcellularLocation>
        <location evidence="1">Cell membrane</location>
        <topology evidence="1">Multi-pass membrane protein</topology>
    </subcellularLocation>
</comment>